<gene>
    <name evidence="1" type="ORF">K5V21_19020</name>
</gene>
<sequence>MKNKFIDEVKSNKEIKKLVKEHKESKVYNKVRRYLRERKEWTSFNLDKLKLDIGENEKDIIISLNSLEKEGFITTEDRINGILLFKVFKINKEYEDLL</sequence>
<accession>A0ABS7L373</accession>
<comment type="caution">
    <text evidence="1">The sequence shown here is derived from an EMBL/GenBank/DDBJ whole genome shotgun (WGS) entry which is preliminary data.</text>
</comment>
<keyword evidence="2" id="KW-1185">Reference proteome</keyword>
<organism evidence="1 2">
    <name type="scientific">Clostridium sardiniense</name>
    <name type="common">Clostridium absonum</name>
    <dbReference type="NCBI Taxonomy" id="29369"/>
    <lineage>
        <taxon>Bacteria</taxon>
        <taxon>Bacillati</taxon>
        <taxon>Bacillota</taxon>
        <taxon>Clostridia</taxon>
        <taxon>Eubacteriales</taxon>
        <taxon>Clostridiaceae</taxon>
        <taxon>Clostridium</taxon>
    </lineage>
</organism>
<dbReference type="EMBL" id="JAIKTU010000042">
    <property type="protein sequence ID" value="MBY0757489.1"/>
    <property type="molecule type" value="Genomic_DNA"/>
</dbReference>
<name>A0ABS7L373_CLOSR</name>
<proteinExistence type="predicted"/>
<dbReference type="RefSeq" id="WP_221862665.1">
    <property type="nucleotide sequence ID" value="NZ_JAIKTU010000042.1"/>
</dbReference>
<reference evidence="1 2" key="1">
    <citation type="journal article" date="2021" name="Cell Host Microbe">
        <title>in vivo commensal control of Clostridioides difficile virulence.</title>
        <authorList>
            <person name="Girinathan B.P."/>
            <person name="Dibenedetto N."/>
            <person name="Worley J.N."/>
            <person name="Peltier J."/>
            <person name="Arrieta-Ortiz M.L."/>
            <person name="Rupa Christinal Immanuel S."/>
            <person name="Lavin R."/>
            <person name="Delaney M.L."/>
            <person name="Cummins C."/>
            <person name="Hoffmann M."/>
            <person name="Luo Y."/>
            <person name="Gonzalez-Escalona N."/>
            <person name="Allard M."/>
            <person name="Onderdonk A.B."/>
            <person name="Gerber G.K."/>
            <person name="Sonenshein A.L."/>
            <person name="Baliga N."/>
            <person name="Dupuy B."/>
            <person name="Bry L."/>
        </authorList>
    </citation>
    <scope>NUCLEOTIDE SEQUENCE [LARGE SCALE GENOMIC DNA]</scope>
    <source>
        <strain evidence="1 2">DSM 599</strain>
    </source>
</reference>
<dbReference type="Proteomes" id="UP001299068">
    <property type="component" value="Unassembled WGS sequence"/>
</dbReference>
<protein>
    <submittedName>
        <fullName evidence="1">Uncharacterized protein</fullName>
    </submittedName>
</protein>
<evidence type="ECO:0000313" key="1">
    <source>
        <dbReference type="EMBL" id="MBY0757489.1"/>
    </source>
</evidence>
<evidence type="ECO:0000313" key="2">
    <source>
        <dbReference type="Proteomes" id="UP001299068"/>
    </source>
</evidence>